<accession>A0A1V9ZR84</accession>
<dbReference type="SUPFAM" id="SSF48403">
    <property type="entry name" value="Ankyrin repeat"/>
    <property type="match status" value="1"/>
</dbReference>
<sequence>MPEKALSKDQAVKAFWMCVIKQDLAGIESLLVRYRVHLPPDLRYPPILYCTALHVAVQKNSEAMASLFLRQGVGINAQNKAGATALHLACRLGHTSMVMLLLRNNADYAILDNQMHSPFEVAPWPVIQDALLTPLQIQASALVASEAHAQQDHISLQDELARVATELEGLTMEWEDIQSQGVEEAAAYEAQANIEDALRTELIALKRTLKKNEVDMQLKMERGNEQYKALQDVLERYRHALGLAQDATSELHHQEDLLRAAYDVKSAESTIYSDKLGVLDAMAGVPNDTRVQLWGSFMLASLTHGIDARGILRTRQLVDESSSETHALLLKQHMLRIVRDTMERFPYHSKIQEYAIDAIASLCDALPMACELCMQERYIDNIQAARRQFGLDDAFAGHCVYALRALMMPRRPMEQLSQVHLKFTCKFCAEDNAFVVDLLAKTRDSKLVHFNDMLPHVAGLLFVLAKYNARQVFLERDALGLRTVLAILVDGTLDEDTVRNLLGIASLLSLADVKCPEEDTLPSCYISFGLPKVIPLIQKYASNPDVVMWGIRFLRNLADRDVMAKDQVNRSGIEHILTDLIAACASTSMRVSILQLIYVAFVTNYDRSSQVEELSTMVLDGVRDCFVTHQDSIVLQEWALKSLVVACRHPSNLAYLMRSGVALEVCLMDILHAYTSAGPDAYDPRRSNTVVLWGLRFLLIYYEHEAPNDGLHDLANTHGVCTVLLTFERVCDKNHDATTATIANLLAVLRKLIRCTCRAHQYTMH</sequence>
<keyword evidence="2 3" id="KW-0040">ANK repeat</keyword>
<evidence type="ECO:0000256" key="2">
    <source>
        <dbReference type="ARBA" id="ARBA00023043"/>
    </source>
</evidence>
<dbReference type="SUPFAM" id="SSF48371">
    <property type="entry name" value="ARM repeat"/>
    <property type="match status" value="1"/>
</dbReference>
<dbReference type="PROSITE" id="PS50297">
    <property type="entry name" value="ANK_REP_REGION"/>
    <property type="match status" value="1"/>
</dbReference>
<dbReference type="OrthoDB" id="341259at2759"/>
<dbReference type="EMBL" id="JNBR01000030">
    <property type="protein sequence ID" value="OQS00497.1"/>
    <property type="molecule type" value="Genomic_DNA"/>
</dbReference>
<dbReference type="InterPro" id="IPR036770">
    <property type="entry name" value="Ankyrin_rpt-contain_sf"/>
</dbReference>
<dbReference type="STRING" id="1202772.A0A1V9ZR84"/>
<dbReference type="InterPro" id="IPR016024">
    <property type="entry name" value="ARM-type_fold"/>
</dbReference>
<dbReference type="Pfam" id="PF12796">
    <property type="entry name" value="Ank_2"/>
    <property type="match status" value="1"/>
</dbReference>
<dbReference type="InterPro" id="IPR011989">
    <property type="entry name" value="ARM-like"/>
</dbReference>
<feature type="repeat" description="ANK" evidence="3">
    <location>
        <begin position="81"/>
        <end position="113"/>
    </location>
</feature>
<evidence type="ECO:0000256" key="1">
    <source>
        <dbReference type="ARBA" id="ARBA00022737"/>
    </source>
</evidence>
<dbReference type="PANTHER" id="PTHR24201">
    <property type="entry name" value="ANK_REP_REGION DOMAIN-CONTAINING PROTEIN"/>
    <property type="match status" value="1"/>
</dbReference>
<feature type="repeat" description="ANK" evidence="3">
    <location>
        <begin position="51"/>
        <end position="80"/>
    </location>
</feature>
<dbReference type="InterPro" id="IPR050776">
    <property type="entry name" value="Ank_Repeat/CDKN_Inhibitor"/>
</dbReference>
<dbReference type="Gene3D" id="1.25.40.20">
    <property type="entry name" value="Ankyrin repeat-containing domain"/>
    <property type="match status" value="1"/>
</dbReference>
<dbReference type="GO" id="GO:0005634">
    <property type="term" value="C:nucleus"/>
    <property type="evidence" value="ECO:0007669"/>
    <property type="project" value="TreeGrafter"/>
</dbReference>
<dbReference type="PANTHER" id="PTHR24201:SF16">
    <property type="entry name" value="ANKYRIN-1-LIKE-RELATED"/>
    <property type="match status" value="1"/>
</dbReference>
<name>A0A1V9ZR84_ACHHY</name>
<dbReference type="AlphaFoldDB" id="A0A1V9ZR84"/>
<organism evidence="4 5">
    <name type="scientific">Achlya hypogyna</name>
    <name type="common">Oomycete</name>
    <name type="synonym">Protoachlya hypogyna</name>
    <dbReference type="NCBI Taxonomy" id="1202772"/>
    <lineage>
        <taxon>Eukaryota</taxon>
        <taxon>Sar</taxon>
        <taxon>Stramenopiles</taxon>
        <taxon>Oomycota</taxon>
        <taxon>Saprolegniomycetes</taxon>
        <taxon>Saprolegniales</taxon>
        <taxon>Achlyaceae</taxon>
        <taxon>Achlya</taxon>
    </lineage>
</organism>
<dbReference type="InterPro" id="IPR002110">
    <property type="entry name" value="Ankyrin_rpt"/>
</dbReference>
<evidence type="ECO:0000313" key="5">
    <source>
        <dbReference type="Proteomes" id="UP000243579"/>
    </source>
</evidence>
<dbReference type="SMART" id="SM00248">
    <property type="entry name" value="ANK"/>
    <property type="match status" value="2"/>
</dbReference>
<reference evidence="4 5" key="1">
    <citation type="journal article" date="2014" name="Genome Biol. Evol.">
        <title>The secreted proteins of Achlya hypogyna and Thraustotheca clavata identify the ancestral oomycete secretome and reveal gene acquisitions by horizontal gene transfer.</title>
        <authorList>
            <person name="Misner I."/>
            <person name="Blouin N."/>
            <person name="Leonard G."/>
            <person name="Richards T.A."/>
            <person name="Lane C.E."/>
        </authorList>
    </citation>
    <scope>NUCLEOTIDE SEQUENCE [LARGE SCALE GENOMIC DNA]</scope>
    <source>
        <strain evidence="4 5">ATCC 48635</strain>
    </source>
</reference>
<evidence type="ECO:0000313" key="4">
    <source>
        <dbReference type="EMBL" id="OQS00497.1"/>
    </source>
</evidence>
<keyword evidence="5" id="KW-1185">Reference proteome</keyword>
<dbReference type="Proteomes" id="UP000243579">
    <property type="component" value="Unassembled WGS sequence"/>
</dbReference>
<evidence type="ECO:0000256" key="3">
    <source>
        <dbReference type="PROSITE-ProRule" id="PRU00023"/>
    </source>
</evidence>
<dbReference type="Gene3D" id="1.25.10.10">
    <property type="entry name" value="Leucine-rich Repeat Variant"/>
    <property type="match status" value="1"/>
</dbReference>
<proteinExistence type="predicted"/>
<dbReference type="PROSITE" id="PS50088">
    <property type="entry name" value="ANK_REPEAT"/>
    <property type="match status" value="2"/>
</dbReference>
<protein>
    <submittedName>
        <fullName evidence="4">Uncharacterized protein</fullName>
    </submittedName>
</protein>
<gene>
    <name evidence="4" type="ORF">ACHHYP_03441</name>
</gene>
<keyword evidence="1" id="KW-0677">Repeat</keyword>
<comment type="caution">
    <text evidence="4">The sequence shown here is derived from an EMBL/GenBank/DDBJ whole genome shotgun (WGS) entry which is preliminary data.</text>
</comment>